<evidence type="ECO:0000313" key="2">
    <source>
        <dbReference type="Proteomes" id="UP000499080"/>
    </source>
</evidence>
<protein>
    <submittedName>
        <fullName evidence="1">Uncharacterized protein</fullName>
    </submittedName>
</protein>
<name>A0A4Y2WRR4_ARAVE</name>
<organism evidence="1 2">
    <name type="scientific">Araneus ventricosus</name>
    <name type="common">Orbweaver spider</name>
    <name type="synonym">Epeira ventricosa</name>
    <dbReference type="NCBI Taxonomy" id="182803"/>
    <lineage>
        <taxon>Eukaryota</taxon>
        <taxon>Metazoa</taxon>
        <taxon>Ecdysozoa</taxon>
        <taxon>Arthropoda</taxon>
        <taxon>Chelicerata</taxon>
        <taxon>Arachnida</taxon>
        <taxon>Araneae</taxon>
        <taxon>Araneomorphae</taxon>
        <taxon>Entelegynae</taxon>
        <taxon>Araneoidea</taxon>
        <taxon>Araneidae</taxon>
        <taxon>Araneus</taxon>
    </lineage>
</organism>
<reference evidence="1 2" key="1">
    <citation type="journal article" date="2019" name="Sci. Rep.">
        <title>Orb-weaving spider Araneus ventricosus genome elucidates the spidroin gene catalogue.</title>
        <authorList>
            <person name="Kono N."/>
            <person name="Nakamura H."/>
            <person name="Ohtoshi R."/>
            <person name="Moran D.A.P."/>
            <person name="Shinohara A."/>
            <person name="Yoshida Y."/>
            <person name="Fujiwara M."/>
            <person name="Mori M."/>
            <person name="Tomita M."/>
            <person name="Arakawa K."/>
        </authorList>
    </citation>
    <scope>NUCLEOTIDE SEQUENCE [LARGE SCALE GENOMIC DNA]</scope>
</reference>
<dbReference type="Proteomes" id="UP000499080">
    <property type="component" value="Unassembled WGS sequence"/>
</dbReference>
<sequence length="118" mass="13308">MAWWYPSCICVVNGFASISSFLESCSRISLHIGFLQISTKRRRGTCLTNLSQDERSVSHVAPYSGGVSVMKRDAQTSRTCHVLGRCTLWPTVPRFRLWMSSYVIIVGSPHVKLLLNCR</sequence>
<proteinExistence type="predicted"/>
<evidence type="ECO:0000313" key="1">
    <source>
        <dbReference type="EMBL" id="GBO39831.1"/>
    </source>
</evidence>
<accession>A0A4Y2WRR4</accession>
<gene>
    <name evidence="1" type="ORF">AVEN_53112_1</name>
</gene>
<comment type="caution">
    <text evidence="1">The sequence shown here is derived from an EMBL/GenBank/DDBJ whole genome shotgun (WGS) entry which is preliminary data.</text>
</comment>
<dbReference type="AlphaFoldDB" id="A0A4Y2WRR4"/>
<keyword evidence="2" id="KW-1185">Reference proteome</keyword>
<dbReference type="EMBL" id="BGPR01064934">
    <property type="protein sequence ID" value="GBO39831.1"/>
    <property type="molecule type" value="Genomic_DNA"/>
</dbReference>